<evidence type="ECO:0000256" key="1">
    <source>
        <dbReference type="SAM" id="MobiDB-lite"/>
    </source>
</evidence>
<gene>
    <name evidence="2" type="ORF">TGDOM2_294280A</name>
</gene>
<evidence type="ECO:0000313" key="2">
    <source>
        <dbReference type="EMBL" id="KFG31986.1"/>
    </source>
</evidence>
<feature type="compositionally biased region" description="Low complexity" evidence="1">
    <location>
        <begin position="154"/>
        <end position="168"/>
    </location>
</feature>
<name>A0A086JIL8_TOXGO</name>
<comment type="caution">
    <text evidence="2">The sequence shown here is derived from an EMBL/GenBank/DDBJ whole genome shotgun (WGS) entry which is preliminary data.</text>
</comment>
<protein>
    <submittedName>
        <fullName evidence="2">Putative E3 ubiquitin-protein ligase</fullName>
    </submittedName>
</protein>
<sequence length="332" mass="36465">MNPSDHTESPGPGGRPGGSQLNWGLFEQFLLIDLKPTEAAISALTLDAKLRSSSAWAALSAEGRSLSVDQIFSLASAAGSEEERATFSHLSAAFRVCPAFRKLQEARQFVLTESQFTDPDLPKGNREKWKPIVEFFGNLYALSASFLLPSPCSSSSSSSSPSCCSPDAFSKRENDRDLSSPSLSRESSSVSASSVSNNPASAAVSPREHGILDGRRISAVERLREKTDVNLHKLTDFYSTIQKAARASANEGYDPLPEILEKIRDFCDKLQSNVDSFFYPSQLRFVLVLLECPFYEEDGNLISLVELVRTVSMLQDEAKQILVNWYATLSIF</sequence>
<dbReference type="VEuPathDB" id="ToxoDB:TGDOM2_294280A"/>
<proteinExistence type="predicted"/>
<reference evidence="2 3" key="1">
    <citation type="submission" date="2014-02" db="EMBL/GenBank/DDBJ databases">
        <authorList>
            <person name="Sibley D."/>
            <person name="Venepally P."/>
            <person name="Karamycheva S."/>
            <person name="Hadjithomas M."/>
            <person name="Khan A."/>
            <person name="Brunk B."/>
            <person name="Roos D."/>
            <person name="Caler E."/>
            <person name="Lorenzi H."/>
        </authorList>
    </citation>
    <scope>NUCLEOTIDE SEQUENCE [LARGE SCALE GENOMIC DNA]</scope>
    <source>
        <strain evidence="2 3">GAB2-2007-GAL-DOM2</strain>
    </source>
</reference>
<dbReference type="AlphaFoldDB" id="A0A086JIL8"/>
<accession>A0A086JIL8</accession>
<feature type="region of interest" description="Disordered" evidence="1">
    <location>
        <begin position="154"/>
        <end position="207"/>
    </location>
</feature>
<organism evidence="2 3">
    <name type="scientific">Toxoplasma gondii GAB2-2007-GAL-DOM2</name>
    <dbReference type="NCBI Taxonomy" id="1130820"/>
    <lineage>
        <taxon>Eukaryota</taxon>
        <taxon>Sar</taxon>
        <taxon>Alveolata</taxon>
        <taxon>Apicomplexa</taxon>
        <taxon>Conoidasida</taxon>
        <taxon>Coccidia</taxon>
        <taxon>Eucoccidiorida</taxon>
        <taxon>Eimeriorina</taxon>
        <taxon>Sarcocystidae</taxon>
        <taxon>Toxoplasma</taxon>
    </lineage>
</organism>
<dbReference type="Proteomes" id="UP000028837">
    <property type="component" value="Unassembled WGS sequence"/>
</dbReference>
<feature type="compositionally biased region" description="Basic and acidic residues" evidence="1">
    <location>
        <begin position="169"/>
        <end position="178"/>
    </location>
</feature>
<feature type="compositionally biased region" description="Low complexity" evidence="1">
    <location>
        <begin position="179"/>
        <end position="205"/>
    </location>
</feature>
<evidence type="ECO:0000313" key="3">
    <source>
        <dbReference type="Proteomes" id="UP000028837"/>
    </source>
</evidence>
<dbReference type="EMBL" id="AHZU02001476">
    <property type="protein sequence ID" value="KFG31986.1"/>
    <property type="molecule type" value="Genomic_DNA"/>
</dbReference>